<feature type="region of interest" description="Disordered" evidence="1">
    <location>
        <begin position="1"/>
        <end position="27"/>
    </location>
</feature>
<dbReference type="EMBL" id="AP005064">
    <property type="protein sequence ID" value="BAD05485.1"/>
    <property type="molecule type" value="Genomic_DNA"/>
</dbReference>
<sequence length="60" mass="6299">MADAADMKADLARASERGRRKAVAGRMEGGDWRKAATSDGAVRQAATCVAAGGGLRFYRI</sequence>
<name>Q6Z634_ORYSJ</name>
<evidence type="ECO:0000313" key="3">
    <source>
        <dbReference type="EMBL" id="BAD05485.1"/>
    </source>
</evidence>
<organism evidence="3 4">
    <name type="scientific">Oryza sativa subsp. japonica</name>
    <name type="common">Rice</name>
    <dbReference type="NCBI Taxonomy" id="39947"/>
    <lineage>
        <taxon>Eukaryota</taxon>
        <taxon>Viridiplantae</taxon>
        <taxon>Streptophyta</taxon>
        <taxon>Embryophyta</taxon>
        <taxon>Tracheophyta</taxon>
        <taxon>Spermatophyta</taxon>
        <taxon>Magnoliopsida</taxon>
        <taxon>Liliopsida</taxon>
        <taxon>Poales</taxon>
        <taxon>Poaceae</taxon>
        <taxon>BOP clade</taxon>
        <taxon>Oryzoideae</taxon>
        <taxon>Oryzeae</taxon>
        <taxon>Oryzinae</taxon>
        <taxon>Oryza</taxon>
        <taxon>Oryza sativa</taxon>
    </lineage>
</organism>
<dbReference type="AlphaFoldDB" id="Q6Z634"/>
<dbReference type="EMBL" id="AP003859">
    <property type="protein sequence ID" value="BAD05200.1"/>
    <property type="molecule type" value="Genomic_DNA"/>
</dbReference>
<accession>Q6Z634</accession>
<gene>
    <name evidence="2" type="ORF">OJ1033_B09.30</name>
    <name evidence="3" type="ORF">OSJNBa0049G15.5</name>
</gene>
<protein>
    <submittedName>
        <fullName evidence="3">Uncharacterized protein</fullName>
    </submittedName>
</protein>
<reference evidence="2" key="1">
    <citation type="submission" date="2001-07" db="EMBL/GenBank/DDBJ databases">
        <title>Oryza sativa nipponbare(GA3) genomic DNA, chromosome 8, BAC clone:OJ1033_B09.</title>
        <authorList>
            <person name="Sasaki T."/>
            <person name="Matsumoto T."/>
            <person name="Yamamoto K."/>
        </authorList>
    </citation>
    <scope>NUCLEOTIDE SEQUENCE</scope>
</reference>
<evidence type="ECO:0000313" key="4">
    <source>
        <dbReference type="Proteomes" id="UP000000763"/>
    </source>
</evidence>
<proteinExistence type="predicted"/>
<reference evidence="4" key="3">
    <citation type="journal article" date="2005" name="Nature">
        <title>The map-based sequence of the rice genome.</title>
        <authorList>
            <consortium name="International rice genome sequencing project (IRGSP)"/>
            <person name="Matsumoto T."/>
            <person name="Wu J."/>
            <person name="Kanamori H."/>
            <person name="Katayose Y."/>
            <person name="Fujisawa M."/>
            <person name="Namiki N."/>
            <person name="Mizuno H."/>
            <person name="Yamamoto K."/>
            <person name="Antonio B.A."/>
            <person name="Baba T."/>
            <person name="Sakata K."/>
            <person name="Nagamura Y."/>
            <person name="Aoki H."/>
            <person name="Arikawa K."/>
            <person name="Arita K."/>
            <person name="Bito T."/>
            <person name="Chiden Y."/>
            <person name="Fujitsuka N."/>
            <person name="Fukunaka R."/>
            <person name="Hamada M."/>
            <person name="Harada C."/>
            <person name="Hayashi A."/>
            <person name="Hijishita S."/>
            <person name="Honda M."/>
            <person name="Hosokawa S."/>
            <person name="Ichikawa Y."/>
            <person name="Idonuma A."/>
            <person name="Iijima M."/>
            <person name="Ikeda M."/>
            <person name="Ikeno M."/>
            <person name="Ito K."/>
            <person name="Ito S."/>
            <person name="Ito T."/>
            <person name="Ito Y."/>
            <person name="Ito Y."/>
            <person name="Iwabuchi A."/>
            <person name="Kamiya K."/>
            <person name="Karasawa W."/>
            <person name="Kurita K."/>
            <person name="Katagiri S."/>
            <person name="Kikuta A."/>
            <person name="Kobayashi H."/>
            <person name="Kobayashi N."/>
            <person name="Machita K."/>
            <person name="Maehara T."/>
            <person name="Masukawa M."/>
            <person name="Mizubayashi T."/>
            <person name="Mukai Y."/>
            <person name="Nagasaki H."/>
            <person name="Nagata Y."/>
            <person name="Naito S."/>
            <person name="Nakashima M."/>
            <person name="Nakama Y."/>
            <person name="Nakamichi Y."/>
            <person name="Nakamura M."/>
            <person name="Meguro A."/>
            <person name="Negishi M."/>
            <person name="Ohta I."/>
            <person name="Ohta T."/>
            <person name="Okamoto M."/>
            <person name="Ono N."/>
            <person name="Saji S."/>
            <person name="Sakaguchi M."/>
            <person name="Sakai K."/>
            <person name="Shibata M."/>
            <person name="Shimokawa T."/>
            <person name="Song J."/>
            <person name="Takazaki Y."/>
            <person name="Terasawa K."/>
            <person name="Tsugane M."/>
            <person name="Tsuji K."/>
            <person name="Ueda S."/>
            <person name="Waki K."/>
            <person name="Yamagata H."/>
            <person name="Yamamoto M."/>
            <person name="Yamamoto S."/>
            <person name="Yamane H."/>
            <person name="Yoshiki S."/>
            <person name="Yoshihara R."/>
            <person name="Yukawa K."/>
            <person name="Zhong H."/>
            <person name="Yano M."/>
            <person name="Yuan Q."/>
            <person name="Ouyang S."/>
            <person name="Liu J."/>
            <person name="Jones K.M."/>
            <person name="Gansberger K."/>
            <person name="Moffat K."/>
            <person name="Hill J."/>
            <person name="Bera J."/>
            <person name="Fadrosh D."/>
            <person name="Jin S."/>
            <person name="Johri S."/>
            <person name="Kim M."/>
            <person name="Overton L."/>
            <person name="Reardon M."/>
            <person name="Tsitrin T."/>
            <person name="Vuong H."/>
            <person name="Weaver B."/>
            <person name="Ciecko A."/>
            <person name="Tallon L."/>
            <person name="Jackson J."/>
            <person name="Pai G."/>
            <person name="Aken S.V."/>
            <person name="Utterback T."/>
            <person name="Reidmuller S."/>
            <person name="Feldblyum T."/>
            <person name="Hsiao J."/>
            <person name="Zismann V."/>
            <person name="Iobst S."/>
            <person name="de Vazeille A.R."/>
            <person name="Buell C.R."/>
            <person name="Ying K."/>
            <person name="Li Y."/>
            <person name="Lu T."/>
            <person name="Huang Y."/>
            <person name="Zhao Q."/>
            <person name="Feng Q."/>
            <person name="Zhang L."/>
            <person name="Zhu J."/>
            <person name="Weng Q."/>
            <person name="Mu J."/>
            <person name="Lu Y."/>
            <person name="Fan D."/>
            <person name="Liu Y."/>
            <person name="Guan J."/>
            <person name="Zhang Y."/>
            <person name="Yu S."/>
            <person name="Liu X."/>
            <person name="Zhang Y."/>
            <person name="Hong G."/>
            <person name="Han B."/>
            <person name="Choisne N."/>
            <person name="Demange N."/>
            <person name="Orjeda G."/>
            <person name="Samain S."/>
            <person name="Cattolico L."/>
            <person name="Pelletier E."/>
            <person name="Couloux A."/>
            <person name="Segurens B."/>
            <person name="Wincker P."/>
            <person name="D'Hont A."/>
            <person name="Scarpelli C."/>
            <person name="Weissenbach J."/>
            <person name="Salanoubat M."/>
            <person name="Quetier F."/>
            <person name="Yu Y."/>
            <person name="Kim H.R."/>
            <person name="Rambo T."/>
            <person name="Currie J."/>
            <person name="Collura K."/>
            <person name="Luo M."/>
            <person name="Yang T."/>
            <person name="Ammiraju J.S.S."/>
            <person name="Engler F."/>
            <person name="Soderlund C."/>
            <person name="Wing R.A."/>
            <person name="Palmer L.E."/>
            <person name="de la Bastide M."/>
            <person name="Spiegel L."/>
            <person name="Nascimento L."/>
            <person name="Zutavern T."/>
            <person name="O'Shaughnessy A."/>
            <person name="Dike S."/>
            <person name="Dedhia N."/>
            <person name="Preston R."/>
            <person name="Balija V."/>
            <person name="McCombie W.R."/>
            <person name="Chow T."/>
            <person name="Chen H."/>
            <person name="Chung M."/>
            <person name="Chen C."/>
            <person name="Shaw J."/>
            <person name="Wu H."/>
            <person name="Hsiao K."/>
            <person name="Chao Y."/>
            <person name="Chu M."/>
            <person name="Cheng C."/>
            <person name="Hour A."/>
            <person name="Lee P."/>
            <person name="Lin S."/>
            <person name="Lin Y."/>
            <person name="Liou J."/>
            <person name="Liu S."/>
            <person name="Hsing Y."/>
            <person name="Raghuvanshi S."/>
            <person name="Mohanty A."/>
            <person name="Bharti A.K."/>
            <person name="Gaur A."/>
            <person name="Gupta V."/>
            <person name="Kumar D."/>
            <person name="Ravi V."/>
            <person name="Vij S."/>
            <person name="Kapur A."/>
            <person name="Khurana P."/>
            <person name="Khurana P."/>
            <person name="Khurana J.P."/>
            <person name="Tyagi A.K."/>
            <person name="Gaikwad K."/>
            <person name="Singh A."/>
            <person name="Dalal V."/>
            <person name="Srivastava S."/>
            <person name="Dixit A."/>
            <person name="Pal A.K."/>
            <person name="Ghazi I.A."/>
            <person name="Yadav M."/>
            <person name="Pandit A."/>
            <person name="Bhargava A."/>
            <person name="Sureshbabu K."/>
            <person name="Batra K."/>
            <person name="Sharma T.R."/>
            <person name="Mohapatra T."/>
            <person name="Singh N.K."/>
            <person name="Messing J."/>
            <person name="Nelson A.B."/>
            <person name="Fuks G."/>
            <person name="Kavchok S."/>
            <person name="Keizer G."/>
            <person name="Linton E."/>
            <person name="Llaca V."/>
            <person name="Song R."/>
            <person name="Tanyolac B."/>
            <person name="Young S."/>
            <person name="Ho-Il K."/>
            <person name="Hahn J.H."/>
            <person name="Sangsakoo G."/>
            <person name="Vanavichit A."/>
            <person name="de Mattos Luiz.A.T."/>
            <person name="Zimmer P.D."/>
            <person name="Malone G."/>
            <person name="Dellagostin O."/>
            <person name="de Oliveira A.C."/>
            <person name="Bevan M."/>
            <person name="Bancroft I."/>
            <person name="Minx P."/>
            <person name="Cordum H."/>
            <person name="Wilson R."/>
            <person name="Cheng Z."/>
            <person name="Jin W."/>
            <person name="Jiang J."/>
            <person name="Leong S.A."/>
            <person name="Iwama H."/>
            <person name="Gojobori T."/>
            <person name="Itoh T."/>
            <person name="Niimura Y."/>
            <person name="Fujii Y."/>
            <person name="Habara T."/>
            <person name="Sakai H."/>
            <person name="Sato Y."/>
            <person name="Wilson G."/>
            <person name="Kumar K."/>
            <person name="McCouch S."/>
            <person name="Juretic N."/>
            <person name="Hoen D."/>
            <person name="Wright S."/>
            <person name="Bruskiewich R."/>
            <person name="Bureau T."/>
            <person name="Miyao A."/>
            <person name="Hirochika H."/>
            <person name="Nishikawa T."/>
            <person name="Kadowaki K."/>
            <person name="Sugiura M."/>
            <person name="Burr B."/>
            <person name="Sasaki T."/>
        </authorList>
    </citation>
    <scope>NUCLEOTIDE SEQUENCE [LARGE SCALE GENOMIC DNA]</scope>
    <source>
        <strain evidence="4">cv. Nipponbare</strain>
    </source>
</reference>
<reference evidence="4" key="4">
    <citation type="journal article" date="2008" name="Nucleic Acids Res.">
        <title>The rice annotation project database (RAP-DB): 2008 update.</title>
        <authorList>
            <consortium name="The rice annotation project (RAP)"/>
        </authorList>
    </citation>
    <scope>GENOME REANNOTATION</scope>
    <source>
        <strain evidence="4">cv. Nipponbare</strain>
    </source>
</reference>
<reference evidence="3" key="2">
    <citation type="submission" date="2002-04" db="EMBL/GenBank/DDBJ databases">
        <title>Oryza sativa nipponbare(GA3) genomic DNA, chromosome 8, BAC clone:OSJNBa0049G15.</title>
        <authorList>
            <person name="Sasaki T."/>
            <person name="Matsumoto T."/>
            <person name="Katayose Y."/>
        </authorList>
    </citation>
    <scope>NUCLEOTIDE SEQUENCE</scope>
</reference>
<evidence type="ECO:0000256" key="1">
    <source>
        <dbReference type="SAM" id="MobiDB-lite"/>
    </source>
</evidence>
<feature type="compositionally biased region" description="Basic and acidic residues" evidence="1">
    <location>
        <begin position="1"/>
        <end position="17"/>
    </location>
</feature>
<evidence type="ECO:0000313" key="2">
    <source>
        <dbReference type="EMBL" id="BAD05200.1"/>
    </source>
</evidence>
<dbReference type="Proteomes" id="UP000000763">
    <property type="component" value="Chromosome 8"/>
</dbReference>